<dbReference type="Gene3D" id="3.40.50.2300">
    <property type="match status" value="1"/>
</dbReference>
<dbReference type="InterPro" id="IPR007492">
    <property type="entry name" value="LytTR_DNA-bd_dom"/>
</dbReference>
<evidence type="ECO:0000313" key="4">
    <source>
        <dbReference type="EMBL" id="SYX87138.1"/>
    </source>
</evidence>
<dbReference type="InterPro" id="IPR001789">
    <property type="entry name" value="Sig_transdc_resp-reg_receiver"/>
</dbReference>
<dbReference type="GO" id="GO:0003677">
    <property type="term" value="F:DNA binding"/>
    <property type="evidence" value="ECO:0007669"/>
    <property type="project" value="InterPro"/>
</dbReference>
<dbReference type="Pfam" id="PF00072">
    <property type="entry name" value="Response_reg"/>
    <property type="match status" value="1"/>
</dbReference>
<organism evidence="4 5">
    <name type="scientific">Paenibacillus alvei</name>
    <name type="common">Bacillus alvei</name>
    <dbReference type="NCBI Taxonomy" id="44250"/>
    <lineage>
        <taxon>Bacteria</taxon>
        <taxon>Bacillati</taxon>
        <taxon>Bacillota</taxon>
        <taxon>Bacilli</taxon>
        <taxon>Bacillales</taxon>
        <taxon>Paenibacillaceae</taxon>
        <taxon>Paenibacillus</taxon>
    </lineage>
</organism>
<dbReference type="PANTHER" id="PTHR37299:SF1">
    <property type="entry name" value="STAGE 0 SPORULATION PROTEIN A HOMOLOG"/>
    <property type="match status" value="1"/>
</dbReference>
<accession>A0A383RJC2</accession>
<dbReference type="Gene3D" id="2.40.50.40">
    <property type="match status" value="1"/>
</dbReference>
<feature type="domain" description="Response regulatory" evidence="2">
    <location>
        <begin position="3"/>
        <end position="117"/>
    </location>
</feature>
<dbReference type="GO" id="GO:0000156">
    <property type="term" value="F:phosphorelay response regulator activity"/>
    <property type="evidence" value="ECO:0007669"/>
    <property type="project" value="InterPro"/>
</dbReference>
<dbReference type="InterPro" id="IPR046947">
    <property type="entry name" value="LytR-like"/>
</dbReference>
<dbReference type="Pfam" id="PF04397">
    <property type="entry name" value="LytTR"/>
    <property type="match status" value="1"/>
</dbReference>
<dbReference type="PROSITE" id="PS50930">
    <property type="entry name" value="HTH_LYTTR"/>
    <property type="match status" value="1"/>
</dbReference>
<dbReference type="EMBL" id="LS992241">
    <property type="protein sequence ID" value="SYX87138.1"/>
    <property type="molecule type" value="Genomic_DNA"/>
</dbReference>
<reference evidence="5" key="1">
    <citation type="submission" date="2018-08" db="EMBL/GenBank/DDBJ databases">
        <authorList>
            <person name="Chevrot R."/>
        </authorList>
    </citation>
    <scope>NUCLEOTIDE SEQUENCE [LARGE SCALE GENOMIC DNA]</scope>
</reference>
<dbReference type="PANTHER" id="PTHR37299">
    <property type="entry name" value="TRANSCRIPTIONAL REGULATOR-RELATED"/>
    <property type="match status" value="1"/>
</dbReference>
<dbReference type="SMART" id="SM00448">
    <property type="entry name" value="REC"/>
    <property type="match status" value="1"/>
</dbReference>
<name>A0A383RJC2_PAEAL</name>
<keyword evidence="1" id="KW-0597">Phosphoprotein</keyword>
<sequence>MLKVFIVDDEPLARDELCYLLRRTKRVDVVGEAESMEEALKRIGALRPDVVFLDIQLAEASGLEAAERLGALDEPPAIVFATAYDEYALRAFELNAADYILKPFDEQRIQLTVEKLEKQGSRSVTLMQNEVISHSRSTPTERVERLAITTVDERIVVLHVDRIVYIGFEEGKTVVATTEQRYRVGEPLSVLERKLNHPSIIRVHRAYLVNVDRIVEIEPWFHSTCQLKMQDGSSLPVSRTYMKELKQLLGF</sequence>
<dbReference type="SUPFAM" id="SSF52172">
    <property type="entry name" value="CheY-like"/>
    <property type="match status" value="1"/>
</dbReference>
<dbReference type="AlphaFoldDB" id="A0A383RJC2"/>
<dbReference type="PROSITE" id="PS50110">
    <property type="entry name" value="RESPONSE_REGULATORY"/>
    <property type="match status" value="1"/>
</dbReference>
<dbReference type="Proteomes" id="UP000304148">
    <property type="component" value="Chromosome"/>
</dbReference>
<evidence type="ECO:0000256" key="1">
    <source>
        <dbReference type="PROSITE-ProRule" id="PRU00169"/>
    </source>
</evidence>
<evidence type="ECO:0000259" key="2">
    <source>
        <dbReference type="PROSITE" id="PS50110"/>
    </source>
</evidence>
<dbReference type="InterPro" id="IPR011006">
    <property type="entry name" value="CheY-like_superfamily"/>
</dbReference>
<evidence type="ECO:0000259" key="3">
    <source>
        <dbReference type="PROSITE" id="PS50930"/>
    </source>
</evidence>
<feature type="domain" description="HTH LytTR-type" evidence="3">
    <location>
        <begin position="146"/>
        <end position="251"/>
    </location>
</feature>
<gene>
    <name evidence="4" type="primary">lytT</name>
    <name evidence="4" type="ORF">PBLR_15567</name>
</gene>
<protein>
    <submittedName>
        <fullName evidence="4">Two-component response regulator [LytS]</fullName>
    </submittedName>
</protein>
<proteinExistence type="predicted"/>
<dbReference type="SMART" id="SM00850">
    <property type="entry name" value="LytTR"/>
    <property type="match status" value="1"/>
</dbReference>
<dbReference type="Gene3D" id="2.20.25.10">
    <property type="match status" value="1"/>
</dbReference>
<dbReference type="CDD" id="cd17532">
    <property type="entry name" value="REC_LytTR_AlgR-like"/>
    <property type="match status" value="1"/>
</dbReference>
<feature type="modified residue" description="4-aspartylphosphate" evidence="1">
    <location>
        <position position="54"/>
    </location>
</feature>
<evidence type="ECO:0000313" key="5">
    <source>
        <dbReference type="Proteomes" id="UP000304148"/>
    </source>
</evidence>
<dbReference type="RefSeq" id="WP_138188833.1">
    <property type="nucleotide sequence ID" value="NZ_LS992241.1"/>
</dbReference>